<dbReference type="PANTHER" id="PTHR10183">
    <property type="entry name" value="CALPAIN"/>
    <property type="match status" value="1"/>
</dbReference>
<dbReference type="Gene3D" id="3.90.70.10">
    <property type="entry name" value="Cysteine proteinases"/>
    <property type="match status" value="1"/>
</dbReference>
<feature type="active site" evidence="23 24">
    <location>
        <position position="105"/>
    </location>
</feature>
<dbReference type="InterPro" id="IPR001300">
    <property type="entry name" value="Peptidase_C2_calpain_cat"/>
</dbReference>
<dbReference type="GO" id="GO:0004198">
    <property type="term" value="F:calcium-dependent cysteine-type endopeptidase activity"/>
    <property type="evidence" value="ECO:0007669"/>
    <property type="project" value="UniProtKB-EC"/>
</dbReference>
<dbReference type="GO" id="GO:0005886">
    <property type="term" value="C:plasma membrane"/>
    <property type="evidence" value="ECO:0007669"/>
    <property type="project" value="UniProtKB-SubCell"/>
</dbReference>
<dbReference type="CDD" id="cd00044">
    <property type="entry name" value="CysPc"/>
    <property type="match status" value="1"/>
</dbReference>
<dbReference type="InterPro" id="IPR002048">
    <property type="entry name" value="EF_hand_dom"/>
</dbReference>
<keyword evidence="14 24" id="KW-0788">Thiol protease</keyword>
<evidence type="ECO:0000256" key="17">
    <source>
        <dbReference type="ARBA" id="ARBA00030109"/>
    </source>
</evidence>
<comment type="caution">
    <text evidence="27">The sequence shown here is derived from an EMBL/GenBank/DDBJ whole genome shotgun (WGS) entry which is preliminary data.</text>
</comment>
<evidence type="ECO:0000256" key="2">
    <source>
        <dbReference type="ARBA" id="ARBA00001913"/>
    </source>
</evidence>
<comment type="subcellular location">
    <subcellularLocation>
        <location evidence="3">Cell membrane</location>
    </subcellularLocation>
    <subcellularLocation>
        <location evidence="4">Cytoplasm</location>
    </subcellularLocation>
</comment>
<evidence type="ECO:0000256" key="19">
    <source>
        <dbReference type="ARBA" id="ARBA00032449"/>
    </source>
</evidence>
<dbReference type="EMBL" id="JABVXQ010000016">
    <property type="protein sequence ID" value="KAF6073124.1"/>
    <property type="molecule type" value="Genomic_DNA"/>
</dbReference>
<keyword evidence="11" id="KW-0479">Metal-binding</keyword>
<dbReference type="SUPFAM" id="SSF47473">
    <property type="entry name" value="EF-hand"/>
    <property type="match status" value="1"/>
</dbReference>
<organism evidence="27 28">
    <name type="scientific">Phyllostomus discolor</name>
    <name type="common">pale spear-nosed bat</name>
    <dbReference type="NCBI Taxonomy" id="89673"/>
    <lineage>
        <taxon>Eukaryota</taxon>
        <taxon>Metazoa</taxon>
        <taxon>Chordata</taxon>
        <taxon>Craniata</taxon>
        <taxon>Vertebrata</taxon>
        <taxon>Euteleostomi</taxon>
        <taxon>Mammalia</taxon>
        <taxon>Eutheria</taxon>
        <taxon>Laurasiatheria</taxon>
        <taxon>Chiroptera</taxon>
        <taxon>Yangochiroptera</taxon>
        <taxon>Phyllostomidae</taxon>
        <taxon>Phyllostominae</taxon>
        <taxon>Phyllostomus</taxon>
    </lineage>
</organism>
<evidence type="ECO:0000256" key="8">
    <source>
        <dbReference type="ARBA" id="ARBA00022475"/>
    </source>
</evidence>
<dbReference type="Proteomes" id="UP000664940">
    <property type="component" value="Unassembled WGS sequence"/>
</dbReference>
<evidence type="ECO:0000256" key="1">
    <source>
        <dbReference type="ARBA" id="ARBA00001223"/>
    </source>
</evidence>
<evidence type="ECO:0000256" key="9">
    <source>
        <dbReference type="ARBA" id="ARBA00022490"/>
    </source>
</evidence>
<gene>
    <name evidence="27" type="ORF">HJG60_002047</name>
</gene>
<dbReference type="GO" id="GO:0005737">
    <property type="term" value="C:cytoplasm"/>
    <property type="evidence" value="ECO:0007669"/>
    <property type="project" value="UniProtKB-SubCell"/>
</dbReference>
<dbReference type="PROSITE" id="PS00139">
    <property type="entry name" value="THIOL_PROTEASE_CYS"/>
    <property type="match status" value="1"/>
</dbReference>
<dbReference type="InterPro" id="IPR033883">
    <property type="entry name" value="C2_III"/>
</dbReference>
<evidence type="ECO:0000256" key="15">
    <source>
        <dbReference type="ARBA" id="ARBA00022837"/>
    </source>
</evidence>
<accession>A0A833YEQ1</accession>
<keyword evidence="13 24" id="KW-0378">Hydrolase</keyword>
<evidence type="ECO:0000256" key="3">
    <source>
        <dbReference type="ARBA" id="ARBA00004236"/>
    </source>
</evidence>
<comment type="catalytic activity">
    <reaction evidence="1">
        <text>Broad endopeptidase specificity.</text>
        <dbReference type="EC" id="3.4.22.53"/>
    </reaction>
</comment>
<evidence type="ECO:0000256" key="6">
    <source>
        <dbReference type="ARBA" id="ARBA00012481"/>
    </source>
</evidence>
<dbReference type="GO" id="GO:0006508">
    <property type="term" value="P:proteolysis"/>
    <property type="evidence" value="ECO:0007669"/>
    <property type="project" value="UniProtKB-KW"/>
</dbReference>
<dbReference type="InterPro" id="IPR038765">
    <property type="entry name" value="Papain-like_cys_pep_sf"/>
</dbReference>
<comment type="function">
    <text evidence="22">Calcium-regulated non-lysosomal thiol-protease which catalyzes limited proteolysis of substrates involved in cytoskeletal remodeling and signal transduction. Proteolytically cleaves MYOC at 'Arg-226'. Proteolytically cleaves CPEB3 following neuronal stimulation which abolishes CPEB3 translational repressor activity, leading to translation of CPEB3 target mRNAs.</text>
</comment>
<feature type="active site" evidence="23 24">
    <location>
        <position position="286"/>
    </location>
</feature>
<dbReference type="InterPro" id="IPR018247">
    <property type="entry name" value="EF_Hand_1_Ca_BS"/>
</dbReference>
<dbReference type="Pfam" id="PF00648">
    <property type="entry name" value="Peptidase_C2"/>
    <property type="match status" value="1"/>
</dbReference>
<evidence type="ECO:0000256" key="11">
    <source>
        <dbReference type="ARBA" id="ARBA00022723"/>
    </source>
</evidence>
<comment type="subunit">
    <text evidence="21">Forms a heterodimer with a small (regulatory) subunit (CAPNS1). Interacts with CPEB3; this leads to cleavage of CPEB3.</text>
</comment>
<dbReference type="InterPro" id="IPR000169">
    <property type="entry name" value="Pept_cys_AS"/>
</dbReference>
<evidence type="ECO:0000259" key="26">
    <source>
        <dbReference type="PROSITE" id="PS50222"/>
    </source>
</evidence>
<keyword evidence="12" id="KW-0677">Repeat</keyword>
<keyword evidence="9" id="KW-0963">Cytoplasm</keyword>
<keyword evidence="16" id="KW-0472">Membrane</keyword>
<evidence type="ECO:0000256" key="4">
    <source>
        <dbReference type="ARBA" id="ARBA00004496"/>
    </source>
</evidence>
<dbReference type="Pfam" id="PF01067">
    <property type="entry name" value="Calpain_III"/>
    <property type="match status" value="1"/>
</dbReference>
<feature type="domain" description="EF-hand" evidence="26">
    <location>
        <begin position="602"/>
        <end position="637"/>
    </location>
</feature>
<dbReference type="PROSITE" id="PS50222">
    <property type="entry name" value="EF_HAND_2"/>
    <property type="match status" value="1"/>
</dbReference>
<evidence type="ECO:0000256" key="5">
    <source>
        <dbReference type="ARBA" id="ARBA00007623"/>
    </source>
</evidence>
<dbReference type="InterPro" id="IPR011992">
    <property type="entry name" value="EF-hand-dom_pair"/>
</dbReference>
<evidence type="ECO:0000256" key="16">
    <source>
        <dbReference type="ARBA" id="ARBA00023136"/>
    </source>
</evidence>
<evidence type="ECO:0000256" key="12">
    <source>
        <dbReference type="ARBA" id="ARBA00022737"/>
    </source>
</evidence>
<evidence type="ECO:0000256" key="21">
    <source>
        <dbReference type="ARBA" id="ARBA00046640"/>
    </source>
</evidence>
<evidence type="ECO:0000256" key="22">
    <source>
        <dbReference type="ARBA" id="ARBA00060122"/>
    </source>
</evidence>
<evidence type="ECO:0000259" key="25">
    <source>
        <dbReference type="PROSITE" id="PS50203"/>
    </source>
</evidence>
<dbReference type="CDD" id="cd00214">
    <property type="entry name" value="Calpain_III"/>
    <property type="match status" value="1"/>
</dbReference>
<dbReference type="PROSITE" id="PS50203">
    <property type="entry name" value="CALPAIN_CAT"/>
    <property type="match status" value="1"/>
</dbReference>
<dbReference type="InterPro" id="IPR022684">
    <property type="entry name" value="Calpain_cysteine_protease"/>
</dbReference>
<dbReference type="SMART" id="SM00720">
    <property type="entry name" value="calpain_III"/>
    <property type="match status" value="1"/>
</dbReference>
<dbReference type="FunFam" id="1.10.238.10:FF:000099">
    <property type="entry name" value="calpain-2 catalytic subunit"/>
    <property type="match status" value="1"/>
</dbReference>
<dbReference type="GO" id="GO:0005509">
    <property type="term" value="F:calcium ion binding"/>
    <property type="evidence" value="ECO:0007669"/>
    <property type="project" value="InterPro"/>
</dbReference>
<feature type="domain" description="Calpain catalytic" evidence="25">
    <location>
        <begin position="45"/>
        <end position="344"/>
    </location>
</feature>
<dbReference type="Gene3D" id="2.60.120.380">
    <property type="match status" value="1"/>
</dbReference>
<evidence type="ECO:0000256" key="13">
    <source>
        <dbReference type="ARBA" id="ARBA00022801"/>
    </source>
</evidence>
<feature type="active site" evidence="23 24">
    <location>
        <position position="262"/>
    </location>
</feature>
<reference evidence="27 28" key="1">
    <citation type="journal article" date="2020" name="Nature">
        <title>Six reference-quality genomes reveal evolution of bat adaptations.</title>
        <authorList>
            <person name="Jebb D."/>
            <person name="Huang Z."/>
            <person name="Pippel M."/>
            <person name="Hughes G.M."/>
            <person name="Lavrichenko K."/>
            <person name="Devanna P."/>
            <person name="Winkler S."/>
            <person name="Jermiin L.S."/>
            <person name="Skirmuntt E.C."/>
            <person name="Katzourakis A."/>
            <person name="Burkitt-Gray L."/>
            <person name="Ray D.A."/>
            <person name="Sullivan K.A.M."/>
            <person name="Roscito J.G."/>
            <person name="Kirilenko B.M."/>
            <person name="Davalos L.M."/>
            <person name="Corthals A.P."/>
            <person name="Power M.L."/>
            <person name="Jones G."/>
            <person name="Ransome R.D."/>
            <person name="Dechmann D.K.N."/>
            <person name="Locatelli A.G."/>
            <person name="Puechmaille S.J."/>
            <person name="Fedrigo O."/>
            <person name="Jarvis E.D."/>
            <person name="Hiller M."/>
            <person name="Vernes S.C."/>
            <person name="Myers E.W."/>
            <person name="Teeling E.C."/>
        </authorList>
    </citation>
    <scope>NUCLEOTIDE SEQUENCE [LARGE SCALE GENOMIC DNA]</scope>
    <source>
        <strain evidence="27">Bat1K_MPI-CBG_1</strain>
    </source>
</reference>
<evidence type="ECO:0000313" key="27">
    <source>
        <dbReference type="EMBL" id="KAF6073124.1"/>
    </source>
</evidence>
<comment type="similarity">
    <text evidence="5">Belongs to the peptidase C2 family.</text>
</comment>
<dbReference type="Pfam" id="PF13833">
    <property type="entry name" value="EF-hand_8"/>
    <property type="match status" value="1"/>
</dbReference>
<protein>
    <recommendedName>
        <fullName evidence="7">Calpain-2 catalytic subunit</fullName>
        <ecNumber evidence="6">3.4.22.53</ecNumber>
    </recommendedName>
    <alternativeName>
        <fullName evidence="18">Calcium-activated neutral proteinase 2</fullName>
    </alternativeName>
    <alternativeName>
        <fullName evidence="19">Calpain M-type</fullName>
    </alternativeName>
    <alternativeName>
        <fullName evidence="20">Calpain-2 large subunit</fullName>
    </alternativeName>
    <alternativeName>
        <fullName evidence="17">Millimolar-calpain</fullName>
    </alternativeName>
</protein>
<name>A0A833YEQ1_9CHIR</name>
<evidence type="ECO:0000256" key="24">
    <source>
        <dbReference type="PROSITE-ProRule" id="PRU00239"/>
    </source>
</evidence>
<dbReference type="FunFam" id="2.60.120.380:FF:000001">
    <property type="entry name" value="Calpain-1 catalytic subunit"/>
    <property type="match status" value="1"/>
</dbReference>
<keyword evidence="8" id="KW-1003">Cell membrane</keyword>
<dbReference type="InterPro" id="IPR036213">
    <property type="entry name" value="Calpain_III_sf"/>
</dbReference>
<evidence type="ECO:0000256" key="14">
    <source>
        <dbReference type="ARBA" id="ARBA00022807"/>
    </source>
</evidence>
<dbReference type="PRINTS" id="PR00704">
    <property type="entry name" value="CALPAIN"/>
</dbReference>
<evidence type="ECO:0000256" key="23">
    <source>
        <dbReference type="PIRSR" id="PIRSR622684-1"/>
    </source>
</evidence>
<evidence type="ECO:0000256" key="10">
    <source>
        <dbReference type="ARBA" id="ARBA00022670"/>
    </source>
</evidence>
<evidence type="ECO:0000256" key="20">
    <source>
        <dbReference type="ARBA" id="ARBA00032544"/>
    </source>
</evidence>
<evidence type="ECO:0000256" key="7">
    <source>
        <dbReference type="ARBA" id="ARBA00014052"/>
    </source>
</evidence>
<dbReference type="FunFam" id="3.90.70.10:FF:000001">
    <property type="entry name" value="Calpain-1 catalytic subunit"/>
    <property type="match status" value="1"/>
</dbReference>
<dbReference type="InterPro" id="IPR022682">
    <property type="entry name" value="Calpain_domain_III"/>
</dbReference>
<keyword evidence="15" id="KW-0106">Calcium</keyword>
<sequence length="700" mass="79769">MAGIAAKLAKDREAAEGLGSHERAVKYLNQDYEELRNQCLEAGVLFQDPSFPAIASSLGFKELGPHSSKTQGIVWKRPTEICGDPQFIVGGATRTDICQGALGDCWLLAAIASLTLNEEILARVVPLDQSFQENYAGIFRFQFWQYGEWVEVVVDDRLPTKDGELLFVHSAEGSEFWSALLEKAYAKVNGCYEALSGGATTEGFEDFTGGIAEWYELRKAPSNLFKIIQKALQKGSLLGCSIDITSMADSEAVTFQKLVKGHAYSVTGAEEVESRGSLQKLIRIRNPWGEVEWTGKWSDNCPNWNTVDPEEKERLTQRREDGEFWMSFSDFLRHYSRLEICNLTPDTLTSDSYKKWKLTKMDGNWRRGSTAGGCRNYPNTFWMNPQYLIKLEEEDEDQDNGERGCTFLVGLIQKHRRRQRKMGEDMHTIGFGIYEVPAELAGQTNIHLSKNFFLTHRARERSDTFINLREVLNRFKLPPGEYIVVPSTFEPNKDGDFCIRVFSEKKADYQVVDDEIEGNPEEIEVDEDSIDDGFRKLFAQLAGEDAEISAFELQTILRRVLAKRQDIKSDGFSIETCKIMVDMLDSDGSGKLGLKEFYVLWKKIQQYQRIYREIDVDRSGTMNSYEMRKALEEAGFKLPCQLHQVIVARFADDDLIIDFDNFVRCLVRLETLFRIFKQLDPGNTGTISLDLISWLCFSVL</sequence>
<evidence type="ECO:0000313" key="28">
    <source>
        <dbReference type="Proteomes" id="UP000664940"/>
    </source>
</evidence>
<dbReference type="EC" id="3.4.22.53" evidence="6"/>
<keyword evidence="10 24" id="KW-0645">Protease</keyword>
<dbReference type="PROSITE" id="PS00018">
    <property type="entry name" value="EF_HAND_1"/>
    <property type="match status" value="1"/>
</dbReference>
<dbReference type="SUPFAM" id="SSF54001">
    <property type="entry name" value="Cysteine proteinases"/>
    <property type="match status" value="1"/>
</dbReference>
<dbReference type="PANTHER" id="PTHR10183:SF268">
    <property type="entry name" value="CALPAIN-2 CATALYTIC SUBUNIT"/>
    <property type="match status" value="1"/>
</dbReference>
<dbReference type="AlphaFoldDB" id="A0A833YEQ1"/>
<dbReference type="SUPFAM" id="SSF49758">
    <property type="entry name" value="Calpain large subunit, middle domain (domain III)"/>
    <property type="match status" value="1"/>
</dbReference>
<dbReference type="SMART" id="SM00230">
    <property type="entry name" value="CysPc"/>
    <property type="match status" value="1"/>
</dbReference>
<dbReference type="Gene3D" id="1.10.238.10">
    <property type="entry name" value="EF-hand"/>
    <property type="match status" value="1"/>
</dbReference>
<dbReference type="InterPro" id="IPR022683">
    <property type="entry name" value="Calpain_III"/>
</dbReference>
<comment type="cofactor">
    <cofactor evidence="2">
        <name>Ca(2+)</name>
        <dbReference type="ChEBI" id="CHEBI:29108"/>
    </cofactor>
</comment>
<proteinExistence type="inferred from homology"/>
<evidence type="ECO:0000256" key="18">
    <source>
        <dbReference type="ARBA" id="ARBA00031308"/>
    </source>
</evidence>